<evidence type="ECO:0000313" key="3">
    <source>
        <dbReference type="EMBL" id="MCU6746119.1"/>
    </source>
</evidence>
<gene>
    <name evidence="3" type="ORF">OCV51_00335</name>
</gene>
<proteinExistence type="predicted"/>
<dbReference type="RefSeq" id="WP_059067481.1">
    <property type="nucleotide sequence ID" value="NZ_JAOQJX010000001.1"/>
</dbReference>
<feature type="domain" description="Signal transduction histidine kinase internal region" evidence="2">
    <location>
        <begin position="365"/>
        <end position="435"/>
    </location>
</feature>
<reference evidence="3 4" key="1">
    <citation type="journal article" date="2021" name="ISME Commun">
        <title>Automated analysis of genomic sequences facilitates high-throughput and comprehensive description of bacteria.</title>
        <authorList>
            <person name="Hitch T.C.A."/>
        </authorList>
    </citation>
    <scope>NUCLEOTIDE SEQUENCE [LARGE SCALE GENOMIC DNA]</scope>
    <source>
        <strain evidence="3 4">H2_18</strain>
    </source>
</reference>
<dbReference type="PANTHER" id="PTHR34220">
    <property type="entry name" value="SENSOR HISTIDINE KINASE YPDA"/>
    <property type="match status" value="1"/>
</dbReference>
<keyword evidence="1" id="KW-1133">Transmembrane helix</keyword>
<feature type="transmembrane region" description="Helical" evidence="1">
    <location>
        <begin position="274"/>
        <end position="297"/>
    </location>
</feature>
<dbReference type="Pfam" id="PF06580">
    <property type="entry name" value="His_kinase"/>
    <property type="match status" value="1"/>
</dbReference>
<dbReference type="SUPFAM" id="SSF55874">
    <property type="entry name" value="ATPase domain of HSP90 chaperone/DNA topoisomerase II/histidine kinase"/>
    <property type="match status" value="1"/>
</dbReference>
<dbReference type="GO" id="GO:0016301">
    <property type="term" value="F:kinase activity"/>
    <property type="evidence" value="ECO:0007669"/>
    <property type="project" value="UniProtKB-KW"/>
</dbReference>
<keyword evidence="1" id="KW-0812">Transmembrane</keyword>
<protein>
    <submittedName>
        <fullName evidence="3">Histidine kinase</fullName>
    </submittedName>
</protein>
<keyword evidence="3" id="KW-0418">Kinase</keyword>
<comment type="caution">
    <text evidence="3">The sequence shown here is derived from an EMBL/GenBank/DDBJ whole genome shotgun (WGS) entry which is preliminary data.</text>
</comment>
<dbReference type="InterPro" id="IPR050640">
    <property type="entry name" value="Bact_2-comp_sensor_kinase"/>
</dbReference>
<evidence type="ECO:0000313" key="4">
    <source>
        <dbReference type="Proteomes" id="UP001652394"/>
    </source>
</evidence>
<evidence type="ECO:0000259" key="2">
    <source>
        <dbReference type="Pfam" id="PF06580"/>
    </source>
</evidence>
<sequence length="586" mass="68637">MTLFKKKTSYSIRKFLYRYLLLLLLCSSAILIFYCIIIVTSYSDQMEYNTSSTIEYYSQLLETEMKQVATFQQKLCYSDQSFQLLTLKNLQDTERITLQYNVTEMLKRQVAPYESIFIFDKEHRIAASVSGETFFRDAPRYIYQLNDLLKTYWLQDTHTEYNQWLLFEEGYHPILMRALKVRDFYVCTAIDLENYEFLDYVGGDSTSLQFGFFNNRQLLIEHNSLTKNITLEQVKHPKNTFFSERYIMTAPINGTDIYMFCIFQSNYMGEFVKISTILFVIIAVISCGIILYTVYVFNKMLLYPLDRINAATKHLEQNDPSSFLEYSHSNIIEYQNINLALAQLINQKILLTNEKQAEAFEKNHAQLQYYQLQTNSHFFINCLKSLYNMLESKQYIKMQRMIIAFSNHLRYIFHDNLKLVTLQSELTEVNDYYNIILLDRVNPFILNIQVDDALLKCQVPVLLIQTFLENTAKYNKQSGNLLIFDVKIEAAVLHNEPVLQIMLSDNGIGYAPEILERLNNAENDMYAKEHVGISNLKRRISLIYKSNYQFAFYNKPSGGACALIYLPIKGELHETLPSAFKGESEK</sequence>
<dbReference type="Gene3D" id="3.30.565.10">
    <property type="entry name" value="Histidine kinase-like ATPase, C-terminal domain"/>
    <property type="match status" value="1"/>
</dbReference>
<dbReference type="InterPro" id="IPR036890">
    <property type="entry name" value="HATPase_C_sf"/>
</dbReference>
<keyword evidence="3" id="KW-0808">Transferase</keyword>
<feature type="transmembrane region" description="Helical" evidence="1">
    <location>
        <begin position="20"/>
        <end position="42"/>
    </location>
</feature>
<dbReference type="Proteomes" id="UP001652394">
    <property type="component" value="Unassembled WGS sequence"/>
</dbReference>
<dbReference type="EMBL" id="JAOQJX010000001">
    <property type="protein sequence ID" value="MCU6746119.1"/>
    <property type="molecule type" value="Genomic_DNA"/>
</dbReference>
<evidence type="ECO:0000256" key="1">
    <source>
        <dbReference type="SAM" id="Phobius"/>
    </source>
</evidence>
<organism evidence="3 4">
    <name type="scientific">Faecalicatena acetigenes</name>
    <dbReference type="NCBI Taxonomy" id="2981790"/>
    <lineage>
        <taxon>Bacteria</taxon>
        <taxon>Bacillati</taxon>
        <taxon>Bacillota</taxon>
        <taxon>Clostridia</taxon>
        <taxon>Lachnospirales</taxon>
        <taxon>Lachnospiraceae</taxon>
        <taxon>Faecalicatena</taxon>
    </lineage>
</organism>
<keyword evidence="1" id="KW-0472">Membrane</keyword>
<dbReference type="InterPro" id="IPR010559">
    <property type="entry name" value="Sig_transdc_His_kin_internal"/>
</dbReference>
<accession>A0ABT2T777</accession>
<name>A0ABT2T777_9FIRM</name>
<keyword evidence="4" id="KW-1185">Reference proteome</keyword>
<dbReference type="PANTHER" id="PTHR34220:SF7">
    <property type="entry name" value="SENSOR HISTIDINE KINASE YPDA"/>
    <property type="match status" value="1"/>
</dbReference>